<keyword evidence="4" id="KW-1185">Reference proteome</keyword>
<feature type="region of interest" description="Disordered" evidence="1">
    <location>
        <begin position="41"/>
        <end position="69"/>
    </location>
</feature>
<name>A0A0U3E4P3_9CAUD</name>
<protein>
    <submittedName>
        <fullName evidence="3">Uncharacterized protein</fullName>
    </submittedName>
</protein>
<gene>
    <name evidence="3" type="ORF">SM1_080</name>
</gene>
<keyword evidence="2" id="KW-0472">Membrane</keyword>
<sequence>MTEGILALWRLSKLAAMVFAFCFLWRLNLHLTDSPNEPTVRHAAVSAGTGGAENELRERIEPAGGKLQR</sequence>
<dbReference type="EMBL" id="KU245542">
    <property type="protein sequence ID" value="ALT58072.1"/>
    <property type="molecule type" value="Genomic_DNA"/>
</dbReference>
<proteinExistence type="predicted"/>
<keyword evidence="2" id="KW-0812">Transmembrane</keyword>
<evidence type="ECO:0000256" key="1">
    <source>
        <dbReference type="SAM" id="MobiDB-lite"/>
    </source>
</evidence>
<accession>A0A0U3E4P3</accession>
<dbReference type="Proteomes" id="UP000224832">
    <property type="component" value="Segment"/>
</dbReference>
<organism evidence="3 4">
    <name type="scientific">Pseudomonas phage SM1</name>
    <dbReference type="NCBI Taxonomy" id="1772332"/>
    <lineage>
        <taxon>Viruses</taxon>
        <taxon>Duplodnaviria</taxon>
        <taxon>Heunggongvirae</taxon>
        <taxon>Uroviricota</taxon>
        <taxon>Caudoviricetes</taxon>
        <taxon>Samunavirus</taxon>
        <taxon>Samunavirus SM1</taxon>
    </lineage>
</organism>
<keyword evidence="2" id="KW-1133">Transmembrane helix</keyword>
<feature type="transmembrane region" description="Helical" evidence="2">
    <location>
        <begin position="6"/>
        <end position="25"/>
    </location>
</feature>
<reference evidence="3 4" key="1">
    <citation type="submission" date="2015-12" db="EMBL/GenBank/DDBJ databases">
        <title>In silico genomic study of Pseudomonas phage SM1.</title>
        <authorList>
            <person name="Zawawi N.A.M."/>
            <person name="Mat-Arip Y."/>
            <person name="Wan-Jauhari W.K."/>
            <person name="Fauzi A.A."/>
            <person name="Yee F.J."/>
        </authorList>
    </citation>
    <scope>NUCLEOTIDE SEQUENCE [LARGE SCALE GENOMIC DNA]</scope>
</reference>
<evidence type="ECO:0000256" key="2">
    <source>
        <dbReference type="SAM" id="Phobius"/>
    </source>
</evidence>
<evidence type="ECO:0000313" key="3">
    <source>
        <dbReference type="EMBL" id="ALT58072.1"/>
    </source>
</evidence>
<evidence type="ECO:0000313" key="4">
    <source>
        <dbReference type="Proteomes" id="UP000224832"/>
    </source>
</evidence>